<proteinExistence type="predicted"/>
<reference evidence="2" key="2">
    <citation type="submission" date="2022-01" db="EMBL/GenBank/DDBJ databases">
        <authorList>
            <person name="Yamashiro T."/>
            <person name="Shiraishi A."/>
            <person name="Satake H."/>
            <person name="Nakayama K."/>
        </authorList>
    </citation>
    <scope>NUCLEOTIDE SEQUENCE</scope>
</reference>
<comment type="caution">
    <text evidence="2">The sequence shown here is derived from an EMBL/GenBank/DDBJ whole genome shotgun (WGS) entry which is preliminary data.</text>
</comment>
<sequence length="74" mass="7774">MSCVSHISILLGFDDESTGSSISYIILSDSEVDGVASPTAILDFALVSDTDSESFEDPPSPDYAPASDDDTELL</sequence>
<accession>A0ABQ5CHW4</accession>
<organism evidence="2 3">
    <name type="scientific">Tanacetum coccineum</name>
    <dbReference type="NCBI Taxonomy" id="301880"/>
    <lineage>
        <taxon>Eukaryota</taxon>
        <taxon>Viridiplantae</taxon>
        <taxon>Streptophyta</taxon>
        <taxon>Embryophyta</taxon>
        <taxon>Tracheophyta</taxon>
        <taxon>Spermatophyta</taxon>
        <taxon>Magnoliopsida</taxon>
        <taxon>eudicotyledons</taxon>
        <taxon>Gunneridae</taxon>
        <taxon>Pentapetalae</taxon>
        <taxon>asterids</taxon>
        <taxon>campanulids</taxon>
        <taxon>Asterales</taxon>
        <taxon>Asteraceae</taxon>
        <taxon>Asteroideae</taxon>
        <taxon>Anthemideae</taxon>
        <taxon>Anthemidinae</taxon>
        <taxon>Tanacetum</taxon>
    </lineage>
</organism>
<gene>
    <name evidence="2" type="ORF">Tco_0906830</name>
</gene>
<feature type="region of interest" description="Disordered" evidence="1">
    <location>
        <begin position="50"/>
        <end position="74"/>
    </location>
</feature>
<protein>
    <submittedName>
        <fullName evidence="2">Uncharacterized protein</fullName>
    </submittedName>
</protein>
<dbReference type="EMBL" id="BQNB010014303">
    <property type="protein sequence ID" value="GJT26555.1"/>
    <property type="molecule type" value="Genomic_DNA"/>
</dbReference>
<reference evidence="2" key="1">
    <citation type="journal article" date="2022" name="Int. J. Mol. Sci.">
        <title>Draft Genome of Tanacetum Coccineum: Genomic Comparison of Closely Related Tanacetum-Family Plants.</title>
        <authorList>
            <person name="Yamashiro T."/>
            <person name="Shiraishi A."/>
            <person name="Nakayama K."/>
            <person name="Satake H."/>
        </authorList>
    </citation>
    <scope>NUCLEOTIDE SEQUENCE</scope>
</reference>
<keyword evidence="3" id="KW-1185">Reference proteome</keyword>
<evidence type="ECO:0000313" key="2">
    <source>
        <dbReference type="EMBL" id="GJT26555.1"/>
    </source>
</evidence>
<evidence type="ECO:0000313" key="3">
    <source>
        <dbReference type="Proteomes" id="UP001151760"/>
    </source>
</evidence>
<evidence type="ECO:0000256" key="1">
    <source>
        <dbReference type="SAM" id="MobiDB-lite"/>
    </source>
</evidence>
<name>A0ABQ5CHW4_9ASTR</name>
<dbReference type="Proteomes" id="UP001151760">
    <property type="component" value="Unassembled WGS sequence"/>
</dbReference>